<evidence type="ECO:0000313" key="2">
    <source>
        <dbReference type="EMBL" id="KRX08198.1"/>
    </source>
</evidence>
<gene>
    <name evidence="2" type="ORF">PPERSA_12353</name>
</gene>
<dbReference type="EMBL" id="LDAU01000070">
    <property type="protein sequence ID" value="KRX08198.1"/>
    <property type="molecule type" value="Genomic_DNA"/>
</dbReference>
<dbReference type="Proteomes" id="UP000054937">
    <property type="component" value="Unassembled WGS sequence"/>
</dbReference>
<dbReference type="PANTHER" id="PTHR13282">
    <property type="entry name" value="PROTEIN FAM32A"/>
    <property type="match status" value="1"/>
</dbReference>
<evidence type="ECO:0008006" key="4">
    <source>
        <dbReference type="Google" id="ProtNLM"/>
    </source>
</evidence>
<proteinExistence type="predicted"/>
<dbReference type="OrthoDB" id="205403at2759"/>
<dbReference type="InterPro" id="IPR013865">
    <property type="entry name" value="FAM32A"/>
</dbReference>
<protein>
    <recommendedName>
        <fullName evidence="4">DUF1754-domain-containing protein</fullName>
    </recommendedName>
</protein>
<feature type="region of interest" description="Disordered" evidence="1">
    <location>
        <begin position="1"/>
        <end position="74"/>
    </location>
</feature>
<comment type="caution">
    <text evidence="2">The sequence shown here is derived from an EMBL/GenBank/DDBJ whole genome shotgun (WGS) entry which is preliminary data.</text>
</comment>
<accession>A0A0V0R0W7</accession>
<organism evidence="2 3">
    <name type="scientific">Pseudocohnilembus persalinus</name>
    <name type="common">Ciliate</name>
    <dbReference type="NCBI Taxonomy" id="266149"/>
    <lineage>
        <taxon>Eukaryota</taxon>
        <taxon>Sar</taxon>
        <taxon>Alveolata</taxon>
        <taxon>Ciliophora</taxon>
        <taxon>Intramacronucleata</taxon>
        <taxon>Oligohymenophorea</taxon>
        <taxon>Scuticociliatia</taxon>
        <taxon>Philasterida</taxon>
        <taxon>Pseudocohnilembidae</taxon>
        <taxon>Pseudocohnilembus</taxon>
    </lineage>
</organism>
<feature type="compositionally biased region" description="Low complexity" evidence="1">
    <location>
        <begin position="35"/>
        <end position="51"/>
    </location>
</feature>
<evidence type="ECO:0000256" key="1">
    <source>
        <dbReference type="SAM" id="MobiDB-lite"/>
    </source>
</evidence>
<name>A0A0V0R0W7_PSEPJ</name>
<dbReference type="AlphaFoldDB" id="A0A0V0R0W7"/>
<reference evidence="2 3" key="1">
    <citation type="journal article" date="2015" name="Sci. Rep.">
        <title>Genome of the facultative scuticociliatosis pathogen Pseudocohnilembus persalinus provides insight into its virulence through horizontal gene transfer.</title>
        <authorList>
            <person name="Xiong J."/>
            <person name="Wang G."/>
            <person name="Cheng J."/>
            <person name="Tian M."/>
            <person name="Pan X."/>
            <person name="Warren A."/>
            <person name="Jiang C."/>
            <person name="Yuan D."/>
            <person name="Miao W."/>
        </authorList>
    </citation>
    <scope>NUCLEOTIDE SEQUENCE [LARGE SCALE GENOMIC DNA]</scope>
    <source>
        <strain evidence="2">36N120E</strain>
    </source>
</reference>
<dbReference type="PANTHER" id="PTHR13282:SF6">
    <property type="entry name" value="PROTEIN FAM32A"/>
    <property type="match status" value="1"/>
</dbReference>
<sequence length="149" mass="17445">MSLKFKGNKSVNDVLKKQSKGKSGSSLLEKRTHSQLEQQSQPQTLKQQSTKNKYLQVTDKNNYHKLKGQKEKEELERQKQLQEIKKTQQVTQQIQKTDAEISYEIIKKKRMAERIQQKLGNTYRDKVKEFNEKLNGMTQHFDLPKIGPG</sequence>
<dbReference type="InParanoid" id="A0A0V0R0W7"/>
<keyword evidence="3" id="KW-1185">Reference proteome</keyword>
<evidence type="ECO:0000313" key="3">
    <source>
        <dbReference type="Proteomes" id="UP000054937"/>
    </source>
</evidence>
<dbReference type="GO" id="GO:0005730">
    <property type="term" value="C:nucleolus"/>
    <property type="evidence" value="ECO:0007669"/>
    <property type="project" value="TreeGrafter"/>
</dbReference>